<gene>
    <name evidence="1" type="ORF">QWZ10_19260</name>
</gene>
<sequence length="142" mass="15627">MKRLLLIPALCLPLMAGSCEDDATIAARNVSKAADNFEISRRVVFFNGITDKYILTVEGFCSMDLNAAGNAFNVICKTGPSEYKRHSLVLSDNTSAFVEQLDAAKVSAYHYRVTFKPQAIIPDIDFRGDLGDLTTNSNQLMQ</sequence>
<accession>A0ABT8DA04</accession>
<evidence type="ECO:0000313" key="1">
    <source>
        <dbReference type="EMBL" id="MDN3713325.1"/>
    </source>
</evidence>
<evidence type="ECO:0008006" key="3">
    <source>
        <dbReference type="Google" id="ProtNLM"/>
    </source>
</evidence>
<protein>
    <recommendedName>
        <fullName evidence="3">Lipoprotein</fullName>
    </recommendedName>
</protein>
<dbReference type="Pfam" id="PF25682">
    <property type="entry name" value="Phage_VG64"/>
    <property type="match status" value="1"/>
</dbReference>
<organism evidence="1 2">
    <name type="scientific">Paracoccus cavernae</name>
    <dbReference type="NCBI Taxonomy" id="1571207"/>
    <lineage>
        <taxon>Bacteria</taxon>
        <taxon>Pseudomonadati</taxon>
        <taxon>Pseudomonadota</taxon>
        <taxon>Alphaproteobacteria</taxon>
        <taxon>Rhodobacterales</taxon>
        <taxon>Paracoccaceae</taxon>
        <taxon>Paracoccus</taxon>
    </lineage>
</organism>
<dbReference type="Proteomes" id="UP001243846">
    <property type="component" value="Unassembled WGS sequence"/>
</dbReference>
<name>A0ABT8DA04_9RHOB</name>
<comment type="caution">
    <text evidence="1">The sequence shown here is derived from an EMBL/GenBank/DDBJ whole genome shotgun (WGS) entry which is preliminary data.</text>
</comment>
<proteinExistence type="predicted"/>
<keyword evidence="2" id="KW-1185">Reference proteome</keyword>
<evidence type="ECO:0000313" key="2">
    <source>
        <dbReference type="Proteomes" id="UP001243846"/>
    </source>
</evidence>
<dbReference type="InterPro" id="IPR058243">
    <property type="entry name" value="Phage_VG64"/>
</dbReference>
<dbReference type="PROSITE" id="PS51257">
    <property type="entry name" value="PROKAR_LIPOPROTEIN"/>
    <property type="match status" value="1"/>
</dbReference>
<reference evidence="2" key="1">
    <citation type="journal article" date="2019" name="Int. J. Syst. Evol. Microbiol.">
        <title>The Global Catalogue of Microorganisms (GCM) 10K type strain sequencing project: providing services to taxonomists for standard genome sequencing and annotation.</title>
        <authorList>
            <consortium name="The Broad Institute Genomics Platform"/>
            <consortium name="The Broad Institute Genome Sequencing Center for Infectious Disease"/>
            <person name="Wu L."/>
            <person name="Ma J."/>
        </authorList>
    </citation>
    <scope>NUCLEOTIDE SEQUENCE [LARGE SCALE GENOMIC DNA]</scope>
    <source>
        <strain evidence="2">CECT 8482</strain>
    </source>
</reference>
<dbReference type="EMBL" id="JAUFRC010000001">
    <property type="protein sequence ID" value="MDN3713325.1"/>
    <property type="molecule type" value="Genomic_DNA"/>
</dbReference>
<dbReference type="RefSeq" id="WP_377684803.1">
    <property type="nucleotide sequence ID" value="NZ_JBHMDZ010000006.1"/>
</dbReference>